<dbReference type="InterPro" id="IPR002747">
    <property type="entry name" value="SAM_OH_AdoTrfase"/>
</dbReference>
<evidence type="ECO:0000259" key="3">
    <source>
        <dbReference type="Pfam" id="PF01887"/>
    </source>
</evidence>
<dbReference type="PIRSF" id="PIRSF006779">
    <property type="entry name" value="UCP006779"/>
    <property type="match status" value="1"/>
</dbReference>
<comment type="similarity">
    <text evidence="2">Belongs to the SAM hydrolase / SAM-dependent halogenase family.</text>
</comment>
<keyword evidence="1" id="KW-0949">S-adenosyl-L-methionine</keyword>
<organism evidence="5 6">
    <name type="scientific">Thalassospira mesophila</name>
    <dbReference type="NCBI Taxonomy" id="1293891"/>
    <lineage>
        <taxon>Bacteria</taxon>
        <taxon>Pseudomonadati</taxon>
        <taxon>Pseudomonadota</taxon>
        <taxon>Alphaproteobacteria</taxon>
        <taxon>Rhodospirillales</taxon>
        <taxon>Thalassospiraceae</taxon>
        <taxon>Thalassospira</taxon>
    </lineage>
</organism>
<keyword evidence="6" id="KW-1185">Reference proteome</keyword>
<comment type="caution">
    <text evidence="5">The sequence shown here is derived from an EMBL/GenBank/DDBJ whole genome shotgun (WGS) entry which is preliminary data.</text>
</comment>
<dbReference type="SUPFAM" id="SSF102522">
    <property type="entry name" value="Bacterial fluorinating enzyme, N-terminal domain"/>
    <property type="match status" value="1"/>
</dbReference>
<dbReference type="AlphaFoldDB" id="A0A1Y2L0V1"/>
<dbReference type="Pfam" id="PF20257">
    <property type="entry name" value="SAM_HAT_C"/>
    <property type="match status" value="1"/>
</dbReference>
<evidence type="ECO:0000313" key="6">
    <source>
        <dbReference type="Proteomes" id="UP000193391"/>
    </source>
</evidence>
<sequence>MILVFSDFQTAGPYSGAMRAAAMRHANPAGRDGGQAIAVVDLMVDAPDRDPMKAGCLLAACAGSFAAGDVGLCVIDPGVGSARRGVIVQCDDVWFVGPDNGLFEFVIRRARTVRMWQIDWKPAALSASFHGRDIFGPVAGMLAAGQDFAKQEMDVADRFADAKAWPDDIAEIIYCDGYGNAMTGVRAQQVEPGQNILEIGDLQIGRARTFSDVRRGAPLWYENAFGLVEIAVNGGRADRLSGVAIGASIGWGVGVKAE</sequence>
<dbReference type="SUPFAM" id="SSF101852">
    <property type="entry name" value="Bacterial fluorinating enzyme, C-terminal domain"/>
    <property type="match status" value="1"/>
</dbReference>
<dbReference type="EMBL" id="JFKA01000003">
    <property type="protein sequence ID" value="OSQ38856.1"/>
    <property type="molecule type" value="Genomic_DNA"/>
</dbReference>
<dbReference type="OrthoDB" id="9792195at2"/>
<dbReference type="PANTHER" id="PTHR35092">
    <property type="entry name" value="CHLORINASE MJ1651"/>
    <property type="match status" value="1"/>
</dbReference>
<dbReference type="InterPro" id="IPR023228">
    <property type="entry name" value="SAM_OH_AdoTrfase_N_sf"/>
</dbReference>
<proteinExistence type="inferred from homology"/>
<reference evidence="5 6" key="1">
    <citation type="submission" date="2014-03" db="EMBL/GenBank/DDBJ databases">
        <title>The draft genome sequence of Thalassospira mesophila JCM 18969.</title>
        <authorList>
            <person name="Lai Q."/>
            <person name="Shao Z."/>
        </authorList>
    </citation>
    <scope>NUCLEOTIDE SEQUENCE [LARGE SCALE GENOMIC DNA]</scope>
    <source>
        <strain evidence="5 6">JCM 18969</strain>
    </source>
</reference>
<name>A0A1Y2L0V1_9PROT</name>
<accession>A0A1Y2L0V1</accession>
<dbReference type="Pfam" id="PF01887">
    <property type="entry name" value="SAM_HAT_N"/>
    <property type="match status" value="1"/>
</dbReference>
<gene>
    <name evidence="5" type="ORF">TMES_08865</name>
</gene>
<feature type="domain" description="S-adenosyl-l-methionine hydroxide adenosyltransferase N-terminal" evidence="3">
    <location>
        <begin position="2"/>
        <end position="150"/>
    </location>
</feature>
<dbReference type="RefSeq" id="WP_085581615.1">
    <property type="nucleotide sequence ID" value="NZ_JFKA01000003.1"/>
</dbReference>
<evidence type="ECO:0000256" key="1">
    <source>
        <dbReference type="ARBA" id="ARBA00022691"/>
    </source>
</evidence>
<dbReference type="InterPro" id="IPR046469">
    <property type="entry name" value="SAM_HAT_N"/>
</dbReference>
<feature type="domain" description="S-adenosyl-l-methionine hydroxide adenosyltransferase C-terminal" evidence="4">
    <location>
        <begin position="170"/>
        <end position="249"/>
    </location>
</feature>
<dbReference type="Gene3D" id="3.40.50.10790">
    <property type="entry name" value="S-adenosyl-l-methionine hydroxide adenosyltransferase, N-terminal"/>
    <property type="match status" value="1"/>
</dbReference>
<dbReference type="PANTHER" id="PTHR35092:SF1">
    <property type="entry name" value="CHLORINASE MJ1651"/>
    <property type="match status" value="1"/>
</dbReference>
<protein>
    <submittedName>
        <fullName evidence="5">Uncharacterized protein</fullName>
    </submittedName>
</protein>
<evidence type="ECO:0000256" key="2">
    <source>
        <dbReference type="ARBA" id="ARBA00024035"/>
    </source>
</evidence>
<dbReference type="Gene3D" id="2.40.30.90">
    <property type="entry name" value="Bacterial fluorinating enzyme like"/>
    <property type="match status" value="1"/>
</dbReference>
<dbReference type="InterPro" id="IPR046470">
    <property type="entry name" value="SAM_HAT_C"/>
</dbReference>
<dbReference type="Proteomes" id="UP000193391">
    <property type="component" value="Unassembled WGS sequence"/>
</dbReference>
<dbReference type="InterPro" id="IPR023227">
    <property type="entry name" value="SAM_OH_AdoTrfase_C_sf"/>
</dbReference>
<evidence type="ECO:0000259" key="4">
    <source>
        <dbReference type="Pfam" id="PF20257"/>
    </source>
</evidence>
<dbReference type="STRING" id="1293891.TMES_08865"/>
<evidence type="ECO:0000313" key="5">
    <source>
        <dbReference type="EMBL" id="OSQ38856.1"/>
    </source>
</evidence>